<evidence type="ECO:0000313" key="4">
    <source>
        <dbReference type="Proteomes" id="UP000323075"/>
    </source>
</evidence>
<dbReference type="InterPro" id="IPR027396">
    <property type="entry name" value="DsrEFH-like"/>
</dbReference>
<dbReference type="Gene3D" id="3.40.1260.10">
    <property type="entry name" value="DsrEFH-like"/>
    <property type="match status" value="1"/>
</dbReference>
<dbReference type="Pfam" id="PF02635">
    <property type="entry name" value="DsrE"/>
    <property type="match status" value="1"/>
</dbReference>
<dbReference type="InterPro" id="IPR003787">
    <property type="entry name" value="Sulphur_relay_DsrE/F-like"/>
</dbReference>
<dbReference type="EMBL" id="CP038631">
    <property type="protein sequence ID" value="QCC45485.1"/>
    <property type="molecule type" value="Genomic_DNA"/>
</dbReference>
<evidence type="ECO:0000313" key="2">
    <source>
        <dbReference type="EMBL" id="TYO81749.1"/>
    </source>
</evidence>
<dbReference type="GeneID" id="68694429"/>
<organism evidence="1 3">
    <name type="scientific">Halobacterium salinarum (strain ATCC 33171 / DSM 3754 / JCM 8978 / NBRC 102687 / NCIMB 764 / 91-R6)</name>
    <dbReference type="NCBI Taxonomy" id="2597657"/>
    <lineage>
        <taxon>Archaea</taxon>
        <taxon>Methanobacteriati</taxon>
        <taxon>Methanobacteriota</taxon>
        <taxon>Stenosarchaea group</taxon>
        <taxon>Halobacteria</taxon>
        <taxon>Halobacteriales</taxon>
        <taxon>Halobacteriaceae</taxon>
        <taxon>Halobacterium</taxon>
    </lineage>
</organism>
<evidence type="ECO:0000313" key="1">
    <source>
        <dbReference type="EMBL" id="QCC45485.1"/>
    </source>
</evidence>
<dbReference type="SUPFAM" id="SSF75169">
    <property type="entry name" value="DsrEFH-like"/>
    <property type="match status" value="1"/>
</dbReference>
<name>A0A4D6GUS6_HALS9</name>
<reference evidence="1 3" key="1">
    <citation type="journal article" date="2019" name="Microbiol. Resour. Announc.">
        <title>The Genome Sequence of the Halobacterium salinarum Type Strain Is Closely Related to That of Laboratory Strains NRC-1 and R1.</title>
        <authorList>
            <person name="Pfeiffer F."/>
            <person name="Marchfelder A."/>
            <person name="Habermann B."/>
            <person name="Dyall-Smith M.L."/>
        </authorList>
    </citation>
    <scope>NUCLEOTIDE SEQUENCE [LARGE SCALE GENOMIC DNA]</scope>
    <source>
        <strain evidence="1">91-R6</strain>
        <strain evidence="3">ATCC 33171 / DSM 3754 / JCM 8978 / NBRC 102687 / NCIMB 764 / 91-R6</strain>
    </source>
</reference>
<dbReference type="RefSeq" id="WP_010903309.1">
    <property type="nucleotide sequence ID" value="NZ_VRYN01000001.1"/>
</dbReference>
<reference evidence="1" key="3">
    <citation type="journal article" name="MicrobiologyOpen">
        <title>Whole-genome comparison between the type strain of Halobacterium salinarum (DSM 3754(T)) and the laboratory strains R1 and NRC-1.</title>
        <authorList>
            <person name="Pfeiffer F."/>
            <person name="Losensky G."/>
            <person name="Marchfelder A."/>
            <person name="Habermann B."/>
            <person name="Dyall-Smith M."/>
        </authorList>
    </citation>
    <scope>NUCLEOTIDE SEQUENCE</scope>
    <source>
        <strain evidence="1">91-R6</strain>
    </source>
</reference>
<gene>
    <name evidence="2" type="ORF">APQ99_00259</name>
    <name evidence="1" type="ORF">HBSAL_09195</name>
</gene>
<dbReference type="EMBL" id="VRYN01000001">
    <property type="protein sequence ID" value="TYO81749.1"/>
    <property type="molecule type" value="Genomic_DNA"/>
</dbReference>
<protein>
    <submittedName>
        <fullName evidence="1">DsrE domain protein</fullName>
    </submittedName>
</protein>
<dbReference type="PANTHER" id="PTHR37691:SF1">
    <property type="entry name" value="BLR3518 PROTEIN"/>
    <property type="match status" value="1"/>
</dbReference>
<sequence>MSSQSGVVVHITAETVSGWTMALQNLANLVQDASVETPPEAIEVVVNGPGVRFLRASAPEAENVAQMLAAGVTVAVCERSVARFDYTNAEFVSGVTVVPSGVAEVLRAQEDGARMLKLP</sequence>
<accession>A0A4D6GUS6</accession>
<dbReference type="Proteomes" id="UP000323075">
    <property type="component" value="Unassembled WGS sequence"/>
</dbReference>
<proteinExistence type="predicted"/>
<reference evidence="2 4" key="2">
    <citation type="submission" date="2019-07" db="EMBL/GenBank/DDBJ databases">
        <title>Genomic Encyclopedia of Archaeal and Bacterial Type Strains, Phase II (KMG-II): from individual species to whole genera.</title>
        <authorList>
            <person name="Goeker M."/>
        </authorList>
    </citation>
    <scope>NUCLEOTIDE SEQUENCE [LARGE SCALE GENOMIC DNA]</scope>
    <source>
        <strain evidence="2 4">DSM 3754</strain>
    </source>
</reference>
<evidence type="ECO:0000313" key="3">
    <source>
        <dbReference type="Proteomes" id="UP000296216"/>
    </source>
</evidence>
<dbReference type="PANTHER" id="PTHR37691">
    <property type="entry name" value="BLR3518 PROTEIN"/>
    <property type="match status" value="1"/>
</dbReference>
<dbReference type="AlphaFoldDB" id="A0A4D6GUS6"/>
<dbReference type="Proteomes" id="UP000296216">
    <property type="component" value="Chromosome"/>
</dbReference>